<organism evidence="1">
    <name type="scientific">Acerihabitans sp. KWT182</name>
    <dbReference type="NCBI Taxonomy" id="3157919"/>
    <lineage>
        <taxon>Bacteria</taxon>
        <taxon>Pseudomonadati</taxon>
        <taxon>Pseudomonadota</taxon>
        <taxon>Gammaproteobacteria</taxon>
        <taxon>Enterobacterales</taxon>
        <taxon>Pectobacteriaceae</taxon>
        <taxon>Acerihabitans</taxon>
    </lineage>
</organism>
<evidence type="ECO:0000313" key="1">
    <source>
        <dbReference type="EMBL" id="XBS69031.1"/>
    </source>
</evidence>
<reference evidence="1" key="1">
    <citation type="submission" date="2024-06" db="EMBL/GenBank/DDBJ databases">
        <authorList>
            <person name="Coelho C."/>
            <person name="Bento M."/>
            <person name="Garcia E."/>
            <person name="Camelo A."/>
            <person name="Brandao I."/>
            <person name="Espirito Santo C."/>
            <person name="Trovao J."/>
            <person name="Verissimo A."/>
            <person name="Costa J."/>
            <person name="Tiago I."/>
        </authorList>
    </citation>
    <scope>NUCLEOTIDE SEQUENCE</scope>
    <source>
        <strain evidence="1">KWT182</strain>
    </source>
</reference>
<proteinExistence type="predicted"/>
<dbReference type="EMBL" id="CP157947">
    <property type="protein sequence ID" value="XBS69031.1"/>
    <property type="molecule type" value="Genomic_DNA"/>
</dbReference>
<accession>A0AAU7Q9Z8</accession>
<name>A0AAU7Q9Z8_9GAMM</name>
<dbReference type="AlphaFoldDB" id="A0AAU7Q9Z8"/>
<gene>
    <name evidence="1" type="ORF">ABK905_21380</name>
</gene>
<protein>
    <submittedName>
        <fullName evidence="1">Uncharacterized protein</fullName>
    </submittedName>
</protein>
<sequence>MVNKLTAYADNAENVCGCISMFVVSGYLRKWLMLQATLAGAIWPFFRDSLPPPSIDGTNTFAMAKAGAEKAGGSTHSLK</sequence>